<organism evidence="1 2">
    <name type="scientific">Trinickia dabaoshanensis</name>
    <dbReference type="NCBI Taxonomy" id="564714"/>
    <lineage>
        <taxon>Bacteria</taxon>
        <taxon>Pseudomonadati</taxon>
        <taxon>Pseudomonadota</taxon>
        <taxon>Betaproteobacteria</taxon>
        <taxon>Burkholderiales</taxon>
        <taxon>Burkholderiaceae</taxon>
        <taxon>Trinickia</taxon>
    </lineage>
</organism>
<name>A0A2N7VAZ0_9BURK</name>
<sequence>MSNMSYHKSATKDVRPFFGAASLEEAVDNAQIRLFEDQPFTDAVSFTIEEQEVPRLAVVVKPNLSEATLAGGAIARGKLALAITAVNPFLKKTVLIEKVLLSKEAPDEIAVGAEVLERLGGGANVTIEVALCLASSLAKEVGKPFMQGHWLSKKSFDLRPPKLAEDFGVDPMEDDGWKAMGFPAKTLYHVEYYSGVNEQASKDRPIAKVYVHADVYKKLAADNLPKMSRSLMAFLAAEIPCQILAASYADWKDADEVDSRSPLAAFLKRINRVQPCTLQQLKRLVDDPGMSKLRAILHADQQSVRQVAEV</sequence>
<dbReference type="RefSeq" id="WP_102649503.1">
    <property type="nucleotide sequence ID" value="NZ_PNYA01000053.1"/>
</dbReference>
<accession>A0A2N7VAZ0</accession>
<proteinExistence type="predicted"/>
<reference evidence="1 2" key="1">
    <citation type="submission" date="2018-01" db="EMBL/GenBank/DDBJ databases">
        <title>Whole genome analyses suggest that Burkholderia sensu lato contains two further novel genera in the rhizoxinica-symbiotica group Mycetohabitans gen. nov., and Trinickia gen. nov.: implications for the evolution of diazotrophy and nodulation in the Burkholderiaceae.</title>
        <authorList>
            <person name="Estrada-de los Santos P."/>
            <person name="Palmer M."/>
            <person name="Chavez-Ramirez B."/>
            <person name="Beukes C."/>
            <person name="Steenkamp E.T."/>
            <person name="Hirsch A.M."/>
            <person name="Manyaka P."/>
            <person name="Maluk M."/>
            <person name="Lafos M."/>
            <person name="Crook M."/>
            <person name="Gross E."/>
            <person name="Simon M.F."/>
            <person name="Bueno dos Reis Junior F."/>
            <person name="Poole P.S."/>
            <person name="Venter S.N."/>
            <person name="James E.K."/>
        </authorList>
    </citation>
    <scope>NUCLEOTIDE SEQUENCE [LARGE SCALE GENOMIC DNA]</scope>
    <source>
        <strain evidence="1 2">GIMN1.004</strain>
    </source>
</reference>
<protein>
    <submittedName>
        <fullName evidence="1">Uncharacterized protein</fullName>
    </submittedName>
</protein>
<evidence type="ECO:0000313" key="2">
    <source>
        <dbReference type="Proteomes" id="UP000235616"/>
    </source>
</evidence>
<dbReference type="OrthoDB" id="8455280at2"/>
<dbReference type="Proteomes" id="UP000235616">
    <property type="component" value="Unassembled WGS sequence"/>
</dbReference>
<evidence type="ECO:0000313" key="1">
    <source>
        <dbReference type="EMBL" id="PMS14331.1"/>
    </source>
</evidence>
<keyword evidence="2" id="KW-1185">Reference proteome</keyword>
<dbReference type="AlphaFoldDB" id="A0A2N7VAZ0"/>
<gene>
    <name evidence="1" type="ORF">C0Z18_32145</name>
</gene>
<dbReference type="EMBL" id="PNYA01000053">
    <property type="protein sequence ID" value="PMS14331.1"/>
    <property type="molecule type" value="Genomic_DNA"/>
</dbReference>
<comment type="caution">
    <text evidence="1">The sequence shown here is derived from an EMBL/GenBank/DDBJ whole genome shotgun (WGS) entry which is preliminary data.</text>
</comment>